<evidence type="ECO:0000256" key="6">
    <source>
        <dbReference type="ARBA" id="ARBA00022679"/>
    </source>
</evidence>
<keyword evidence="11 15" id="KW-1133">Transmembrane helix</keyword>
<dbReference type="EMBL" id="JAOUSE010000078">
    <property type="protein sequence ID" value="MCU9595804.1"/>
    <property type="molecule type" value="Genomic_DNA"/>
</dbReference>
<sequence>MKFKYMYQQLLSHIGIITVAFIIVGIIVSQFVEALVFKNKEEELISYGKEIVSELNFISLYDTITINKYQEVLDNQNIVIWQFDARGTIQYPPEQSNVRIQFSKEEWNRIMNGQVFSVSVDDRLGNPSSIVVLPYVKGDYLLGGIILTAPIRNTKAMVEEFNEYLGVTVLITLVVSFIISWFLSRIHGKRIKQLQNATSAVAQGNYDIKVQDSDFDEIGELASDFNKMVEQLKRSNEEIKILENRKRQFIADVSHEMRTPLTTISGIIEGLRNDMIPESEKEKGLQLASQETKRLIRLVNENLDYEKIRSNQVKLHIEKIEVADVFEVVEEQLDILAKKRGCKIIVELDGNPIVYADYDRLIQIVLNITKNSIQFTEDGEIILRGKQTEKYTVIEIEDTGIGIDPDDIENIWQRFYKADVSRRSNPFGEFGLGLSIVQQLVRLHRGDIRVESEKGKGTKFTIYLPLKDKD</sequence>
<evidence type="ECO:0000256" key="12">
    <source>
        <dbReference type="ARBA" id="ARBA00023012"/>
    </source>
</evidence>
<evidence type="ECO:0000256" key="7">
    <source>
        <dbReference type="ARBA" id="ARBA00022692"/>
    </source>
</evidence>
<accession>A0ABT2WJC6</accession>
<gene>
    <name evidence="18" type="ORF">OEV82_15450</name>
</gene>
<feature type="transmembrane region" description="Helical" evidence="15">
    <location>
        <begin position="12"/>
        <end position="32"/>
    </location>
</feature>
<name>A0ABT2WJC6_9BACI</name>
<dbReference type="Pfam" id="PF00512">
    <property type="entry name" value="HisKA"/>
    <property type="match status" value="1"/>
</dbReference>
<comment type="subcellular location">
    <subcellularLocation>
        <location evidence="2">Cell membrane</location>
        <topology evidence="2">Multi-pass membrane protein</topology>
    </subcellularLocation>
</comment>
<dbReference type="Gene3D" id="1.10.287.130">
    <property type="match status" value="1"/>
</dbReference>
<dbReference type="InterPro" id="IPR050398">
    <property type="entry name" value="HssS/ArlS-like"/>
</dbReference>
<keyword evidence="8" id="KW-0547">Nucleotide-binding</keyword>
<evidence type="ECO:0000313" key="18">
    <source>
        <dbReference type="EMBL" id="MCU9595804.1"/>
    </source>
</evidence>
<dbReference type="InterPro" id="IPR005467">
    <property type="entry name" value="His_kinase_dom"/>
</dbReference>
<dbReference type="SMART" id="SM00387">
    <property type="entry name" value="HATPase_c"/>
    <property type="match status" value="1"/>
</dbReference>
<evidence type="ECO:0000256" key="2">
    <source>
        <dbReference type="ARBA" id="ARBA00004651"/>
    </source>
</evidence>
<dbReference type="RefSeq" id="WP_263062373.1">
    <property type="nucleotide sequence ID" value="NZ_JAOUSE010000078.1"/>
</dbReference>
<evidence type="ECO:0000256" key="5">
    <source>
        <dbReference type="ARBA" id="ARBA00022553"/>
    </source>
</evidence>
<dbReference type="SUPFAM" id="SSF55874">
    <property type="entry name" value="ATPase domain of HSP90 chaperone/DNA topoisomerase II/histidine kinase"/>
    <property type="match status" value="1"/>
</dbReference>
<evidence type="ECO:0000256" key="9">
    <source>
        <dbReference type="ARBA" id="ARBA00022777"/>
    </source>
</evidence>
<dbReference type="Gene3D" id="3.30.565.10">
    <property type="entry name" value="Histidine kinase-like ATPase, C-terminal domain"/>
    <property type="match status" value="1"/>
</dbReference>
<dbReference type="PROSITE" id="PS50885">
    <property type="entry name" value="HAMP"/>
    <property type="match status" value="1"/>
</dbReference>
<keyword evidence="14" id="KW-0175">Coiled coil</keyword>
<evidence type="ECO:0000313" key="19">
    <source>
        <dbReference type="Proteomes" id="UP001208656"/>
    </source>
</evidence>
<evidence type="ECO:0000256" key="8">
    <source>
        <dbReference type="ARBA" id="ARBA00022741"/>
    </source>
</evidence>
<organism evidence="18 19">
    <name type="scientific">Pallidibacillus thermolactis</name>
    <dbReference type="NCBI Taxonomy" id="251051"/>
    <lineage>
        <taxon>Bacteria</taxon>
        <taxon>Bacillati</taxon>
        <taxon>Bacillota</taxon>
        <taxon>Bacilli</taxon>
        <taxon>Bacillales</taxon>
        <taxon>Bacillaceae</taxon>
        <taxon>Pallidibacillus</taxon>
    </lineage>
</organism>
<evidence type="ECO:0000256" key="13">
    <source>
        <dbReference type="ARBA" id="ARBA00023136"/>
    </source>
</evidence>
<dbReference type="CDD" id="cd00082">
    <property type="entry name" value="HisKA"/>
    <property type="match status" value="1"/>
</dbReference>
<keyword evidence="6" id="KW-0808">Transferase</keyword>
<dbReference type="SUPFAM" id="SSF158472">
    <property type="entry name" value="HAMP domain-like"/>
    <property type="match status" value="1"/>
</dbReference>
<dbReference type="Proteomes" id="UP001208656">
    <property type="component" value="Unassembled WGS sequence"/>
</dbReference>
<keyword evidence="5" id="KW-0597">Phosphoprotein</keyword>
<evidence type="ECO:0000256" key="1">
    <source>
        <dbReference type="ARBA" id="ARBA00000085"/>
    </source>
</evidence>
<dbReference type="Pfam" id="PF02518">
    <property type="entry name" value="HATPase_c"/>
    <property type="match status" value="1"/>
</dbReference>
<dbReference type="SMART" id="SM00304">
    <property type="entry name" value="HAMP"/>
    <property type="match status" value="1"/>
</dbReference>
<feature type="transmembrane region" description="Helical" evidence="15">
    <location>
        <begin position="164"/>
        <end position="183"/>
    </location>
</feature>
<evidence type="ECO:0000256" key="3">
    <source>
        <dbReference type="ARBA" id="ARBA00012438"/>
    </source>
</evidence>
<dbReference type="EC" id="2.7.13.3" evidence="3"/>
<keyword evidence="19" id="KW-1185">Reference proteome</keyword>
<dbReference type="CDD" id="cd06225">
    <property type="entry name" value="HAMP"/>
    <property type="match status" value="1"/>
</dbReference>
<evidence type="ECO:0000256" key="4">
    <source>
        <dbReference type="ARBA" id="ARBA00022475"/>
    </source>
</evidence>
<evidence type="ECO:0000256" key="14">
    <source>
        <dbReference type="SAM" id="Coils"/>
    </source>
</evidence>
<dbReference type="Pfam" id="PF00672">
    <property type="entry name" value="HAMP"/>
    <property type="match status" value="1"/>
</dbReference>
<dbReference type="GO" id="GO:0016301">
    <property type="term" value="F:kinase activity"/>
    <property type="evidence" value="ECO:0007669"/>
    <property type="project" value="UniProtKB-KW"/>
</dbReference>
<feature type="domain" description="HAMP" evidence="17">
    <location>
        <begin position="185"/>
        <end position="237"/>
    </location>
</feature>
<keyword evidence="7 15" id="KW-0812">Transmembrane</keyword>
<keyword evidence="9 18" id="KW-0418">Kinase</keyword>
<dbReference type="InterPro" id="IPR003594">
    <property type="entry name" value="HATPase_dom"/>
</dbReference>
<keyword evidence="13 15" id="KW-0472">Membrane</keyword>
<dbReference type="InterPro" id="IPR003660">
    <property type="entry name" value="HAMP_dom"/>
</dbReference>
<protein>
    <recommendedName>
        <fullName evidence="3">histidine kinase</fullName>
        <ecNumber evidence="3">2.7.13.3</ecNumber>
    </recommendedName>
</protein>
<dbReference type="InterPro" id="IPR003661">
    <property type="entry name" value="HisK_dim/P_dom"/>
</dbReference>
<comment type="catalytic activity">
    <reaction evidence="1">
        <text>ATP + protein L-histidine = ADP + protein N-phospho-L-histidine.</text>
        <dbReference type="EC" id="2.7.13.3"/>
    </reaction>
</comment>
<dbReference type="Gene3D" id="6.10.340.10">
    <property type="match status" value="1"/>
</dbReference>
<evidence type="ECO:0000259" key="17">
    <source>
        <dbReference type="PROSITE" id="PS50885"/>
    </source>
</evidence>
<dbReference type="PANTHER" id="PTHR45528:SF1">
    <property type="entry name" value="SENSOR HISTIDINE KINASE CPXA"/>
    <property type="match status" value="1"/>
</dbReference>
<keyword evidence="12" id="KW-0902">Two-component regulatory system</keyword>
<proteinExistence type="predicted"/>
<dbReference type="PANTHER" id="PTHR45528">
    <property type="entry name" value="SENSOR HISTIDINE KINASE CPXA"/>
    <property type="match status" value="1"/>
</dbReference>
<dbReference type="InterPro" id="IPR004358">
    <property type="entry name" value="Sig_transdc_His_kin-like_C"/>
</dbReference>
<dbReference type="SMART" id="SM00388">
    <property type="entry name" value="HisKA"/>
    <property type="match status" value="1"/>
</dbReference>
<reference evidence="18 19" key="1">
    <citation type="submission" date="2022-10" db="EMBL/GenBank/DDBJ databases">
        <title>Description of Fervidibacillus gen. nov. in the family Fervidibacillaceae fam. nov. with two species, Fervidibacillus albus sp. nov., and Fervidibacillus halotolerans sp. nov., isolated from tidal flat sediments.</title>
        <authorList>
            <person name="Kwon K.K."/>
            <person name="Yang S.-H."/>
        </authorList>
    </citation>
    <scope>NUCLEOTIDE SEQUENCE [LARGE SCALE GENOMIC DNA]</scope>
    <source>
        <strain evidence="18 19">DSM 23332</strain>
    </source>
</reference>
<dbReference type="PROSITE" id="PS50109">
    <property type="entry name" value="HIS_KIN"/>
    <property type="match status" value="1"/>
</dbReference>
<evidence type="ECO:0000256" key="11">
    <source>
        <dbReference type="ARBA" id="ARBA00022989"/>
    </source>
</evidence>
<keyword evidence="10" id="KW-0067">ATP-binding</keyword>
<dbReference type="SUPFAM" id="SSF47384">
    <property type="entry name" value="Homodimeric domain of signal transducing histidine kinase"/>
    <property type="match status" value="1"/>
</dbReference>
<feature type="coiled-coil region" evidence="14">
    <location>
        <begin position="225"/>
        <end position="252"/>
    </location>
</feature>
<evidence type="ECO:0000259" key="16">
    <source>
        <dbReference type="PROSITE" id="PS50109"/>
    </source>
</evidence>
<keyword evidence="4" id="KW-1003">Cell membrane</keyword>
<dbReference type="InterPro" id="IPR036097">
    <property type="entry name" value="HisK_dim/P_sf"/>
</dbReference>
<evidence type="ECO:0000256" key="15">
    <source>
        <dbReference type="SAM" id="Phobius"/>
    </source>
</evidence>
<evidence type="ECO:0000256" key="10">
    <source>
        <dbReference type="ARBA" id="ARBA00022840"/>
    </source>
</evidence>
<dbReference type="InterPro" id="IPR036890">
    <property type="entry name" value="HATPase_C_sf"/>
</dbReference>
<dbReference type="PRINTS" id="PR00344">
    <property type="entry name" value="BCTRLSENSOR"/>
</dbReference>
<comment type="caution">
    <text evidence="18">The sequence shown here is derived from an EMBL/GenBank/DDBJ whole genome shotgun (WGS) entry which is preliminary data.</text>
</comment>
<feature type="domain" description="Histidine kinase" evidence="16">
    <location>
        <begin position="252"/>
        <end position="468"/>
    </location>
</feature>